<evidence type="ECO:0000313" key="1">
    <source>
        <dbReference type="EMBL" id="QVV87743.1"/>
    </source>
</evidence>
<keyword evidence="2" id="KW-1185">Reference proteome</keyword>
<sequence>MCETCYSYLYNSEVRTLLLLWLWTGHPSSGVSIAPFSRAKLASPMADELPWLESNTPGYEDLHTESRCYEIF</sequence>
<dbReference type="KEGG" id="mrtj:KHC33_10285"/>
<dbReference type="EMBL" id="CP075546">
    <property type="protein sequence ID" value="QVV87743.1"/>
    <property type="molecule type" value="Genomic_DNA"/>
</dbReference>
<dbReference type="AlphaFoldDB" id="A0A8E7AYH2"/>
<dbReference type="RefSeq" id="WP_214418563.1">
    <property type="nucleotide sequence ID" value="NZ_CP075546.1"/>
</dbReference>
<reference evidence="1 2" key="1">
    <citation type="submission" date="2021-05" db="EMBL/GenBank/DDBJ databases">
        <title>A novel Methanospirillum isolate from a pyrite-forming mixed culture.</title>
        <authorList>
            <person name="Bunk B."/>
            <person name="Sproer C."/>
            <person name="Spring S."/>
            <person name="Pester M."/>
        </authorList>
    </citation>
    <scope>NUCLEOTIDE SEQUENCE [LARGE SCALE GENOMIC DNA]</scope>
    <source>
        <strain evidence="1 2">J.3.6.1-F.2.7.3</strain>
    </source>
</reference>
<protein>
    <submittedName>
        <fullName evidence="1">Uncharacterized protein</fullName>
    </submittedName>
</protein>
<name>A0A8E7AYH2_9EURY</name>
<organism evidence="1 2">
    <name type="scientific">Methanospirillum purgamenti</name>
    <dbReference type="NCBI Taxonomy" id="2834276"/>
    <lineage>
        <taxon>Archaea</taxon>
        <taxon>Methanobacteriati</taxon>
        <taxon>Methanobacteriota</taxon>
        <taxon>Stenosarchaea group</taxon>
        <taxon>Methanomicrobia</taxon>
        <taxon>Methanomicrobiales</taxon>
        <taxon>Methanospirillaceae</taxon>
        <taxon>Methanospirillum</taxon>
    </lineage>
</organism>
<evidence type="ECO:0000313" key="2">
    <source>
        <dbReference type="Proteomes" id="UP000680656"/>
    </source>
</evidence>
<dbReference type="Proteomes" id="UP000680656">
    <property type="component" value="Chromosome"/>
</dbReference>
<dbReference type="GeneID" id="65097575"/>
<gene>
    <name evidence="1" type="ORF">KHC33_10285</name>
</gene>
<proteinExistence type="predicted"/>
<accession>A0A8E7AYH2</accession>